<dbReference type="FunFam" id="3.30.160.60:FF:001498">
    <property type="entry name" value="Zinc finger protein 404"/>
    <property type="match status" value="1"/>
</dbReference>
<keyword evidence="3" id="KW-0677">Repeat</keyword>
<dbReference type="PROSITE" id="PS50157">
    <property type="entry name" value="ZINC_FINGER_C2H2_2"/>
    <property type="match status" value="3"/>
</dbReference>
<feature type="region of interest" description="Disordered" evidence="8">
    <location>
        <begin position="32"/>
        <end position="104"/>
    </location>
</feature>
<reference evidence="10" key="2">
    <citation type="submission" date="2014-03" db="EMBL/GenBank/DDBJ databases">
        <authorList>
            <person name="Genoscope - CEA"/>
        </authorList>
    </citation>
    <scope>NUCLEOTIDE SEQUENCE</scope>
</reference>
<dbReference type="FunFam" id="3.30.160.60:FF:000358">
    <property type="entry name" value="zinc finger protein 24"/>
    <property type="match status" value="1"/>
</dbReference>
<sequence length="380" mass="43198">MSKIERLNARVAKLLTVAVHEVLEVVKETVSEYQEKTARTQRENLSLRRRLQELQEKMKRENTAQQSAPAPTAISGKTEQEEGSEGSPWPQDPESTQYEDKPLLTQKPWRRLEIEYNNSLELDPLEDSETECNVTLTLAERSGAPPERLSQVTEAALTVYMPHSLCDADLDSMHTGHMSSNMLPLSHPSSPPHPGLFSGEIKTEPEHLEYSSAPQETPDQNPFFECEDSNSSATHNHSAPEPMQNNPEMHGVVHYINAEGLNTFVDTFPFTCHPELVQDARRQNRPLLRREESHSCILCGKTFSRIGNLRIHQRCHTGEKPYCCLHCGRRFSHAGNLQKHKRVHTGERPYGCQQCGKTFSQSSHLKKHQRIHVVRHLSVE</sequence>
<protein>
    <recommendedName>
        <fullName evidence="9">C2H2-type domain-containing protein</fullName>
    </recommendedName>
</protein>
<dbReference type="Proteomes" id="UP000193380">
    <property type="component" value="Unassembled WGS sequence"/>
</dbReference>
<keyword evidence="6" id="KW-0539">Nucleus</keyword>
<dbReference type="AlphaFoldDB" id="A0A060X829"/>
<dbReference type="PANTHER" id="PTHR23226">
    <property type="entry name" value="ZINC FINGER AND SCAN DOMAIN-CONTAINING"/>
    <property type="match status" value="1"/>
</dbReference>
<dbReference type="PANTHER" id="PTHR23226:SF416">
    <property type="entry name" value="FI01424P"/>
    <property type="match status" value="1"/>
</dbReference>
<dbReference type="InterPro" id="IPR013087">
    <property type="entry name" value="Znf_C2H2_type"/>
</dbReference>
<dbReference type="STRING" id="8022.A0A060X829"/>
<dbReference type="GO" id="GO:0008270">
    <property type="term" value="F:zinc ion binding"/>
    <property type="evidence" value="ECO:0007669"/>
    <property type="project" value="UniProtKB-KW"/>
</dbReference>
<feature type="compositionally biased region" description="Basic and acidic residues" evidence="8">
    <location>
        <begin position="32"/>
        <end position="62"/>
    </location>
</feature>
<evidence type="ECO:0000313" key="11">
    <source>
        <dbReference type="Proteomes" id="UP000193380"/>
    </source>
</evidence>
<evidence type="ECO:0000256" key="5">
    <source>
        <dbReference type="ARBA" id="ARBA00022833"/>
    </source>
</evidence>
<dbReference type="GO" id="GO:0000978">
    <property type="term" value="F:RNA polymerase II cis-regulatory region sequence-specific DNA binding"/>
    <property type="evidence" value="ECO:0007669"/>
    <property type="project" value="TreeGrafter"/>
</dbReference>
<reference evidence="10" key="1">
    <citation type="journal article" date="2014" name="Nat. Commun.">
        <title>The rainbow trout genome provides novel insights into evolution after whole-genome duplication in vertebrates.</title>
        <authorList>
            <person name="Berthelot C."/>
            <person name="Brunet F."/>
            <person name="Chalopin D."/>
            <person name="Juanchich A."/>
            <person name="Bernard M."/>
            <person name="Noel B."/>
            <person name="Bento P."/>
            <person name="Da Silva C."/>
            <person name="Labadie K."/>
            <person name="Alberti A."/>
            <person name="Aury J.M."/>
            <person name="Louis A."/>
            <person name="Dehais P."/>
            <person name="Bardou P."/>
            <person name="Montfort J."/>
            <person name="Klopp C."/>
            <person name="Cabau C."/>
            <person name="Gaspin C."/>
            <person name="Thorgaard G.H."/>
            <person name="Boussaha M."/>
            <person name="Quillet E."/>
            <person name="Guyomard R."/>
            <person name="Galiana D."/>
            <person name="Bobe J."/>
            <person name="Volff J.N."/>
            <person name="Genet C."/>
            <person name="Wincker P."/>
            <person name="Jaillon O."/>
            <person name="Roest Crollius H."/>
            <person name="Guiguen Y."/>
        </authorList>
    </citation>
    <scope>NUCLEOTIDE SEQUENCE [LARGE SCALE GENOMIC DNA]</scope>
</reference>
<feature type="compositionally biased region" description="Low complexity" evidence="8">
    <location>
        <begin position="178"/>
        <end position="188"/>
    </location>
</feature>
<evidence type="ECO:0000256" key="2">
    <source>
        <dbReference type="ARBA" id="ARBA00022723"/>
    </source>
</evidence>
<name>A0A060X829_ONCMY</name>
<keyword evidence="5" id="KW-0862">Zinc</keyword>
<feature type="compositionally biased region" description="Polar residues" evidence="8">
    <location>
        <begin position="229"/>
        <end position="241"/>
    </location>
</feature>
<dbReference type="PaxDb" id="8022-A0A060X829"/>
<keyword evidence="4 7" id="KW-0863">Zinc-finger</keyword>
<accession>A0A060X829</accession>
<feature type="domain" description="C2H2-type" evidence="9">
    <location>
        <begin position="294"/>
        <end position="321"/>
    </location>
</feature>
<evidence type="ECO:0000256" key="6">
    <source>
        <dbReference type="ARBA" id="ARBA00023242"/>
    </source>
</evidence>
<evidence type="ECO:0000256" key="7">
    <source>
        <dbReference type="PROSITE-ProRule" id="PRU00042"/>
    </source>
</evidence>
<evidence type="ECO:0000256" key="8">
    <source>
        <dbReference type="SAM" id="MobiDB-lite"/>
    </source>
</evidence>
<dbReference type="SMART" id="SM00355">
    <property type="entry name" value="ZnF_C2H2"/>
    <property type="match status" value="3"/>
</dbReference>
<dbReference type="InterPro" id="IPR036236">
    <property type="entry name" value="Znf_C2H2_sf"/>
</dbReference>
<proteinExistence type="predicted"/>
<dbReference type="GO" id="GO:0000981">
    <property type="term" value="F:DNA-binding transcription factor activity, RNA polymerase II-specific"/>
    <property type="evidence" value="ECO:0007669"/>
    <property type="project" value="TreeGrafter"/>
</dbReference>
<dbReference type="EMBL" id="FR905051">
    <property type="protein sequence ID" value="CDQ75397.1"/>
    <property type="molecule type" value="Genomic_DNA"/>
</dbReference>
<feature type="domain" description="C2H2-type" evidence="9">
    <location>
        <begin position="322"/>
        <end position="349"/>
    </location>
</feature>
<dbReference type="FunFam" id="3.30.160.60:FF:000557">
    <property type="entry name" value="zinc finger and SCAN domain-containing protein 29"/>
    <property type="match status" value="1"/>
</dbReference>
<dbReference type="SUPFAM" id="SSF57667">
    <property type="entry name" value="beta-beta-alpha zinc fingers"/>
    <property type="match status" value="2"/>
</dbReference>
<evidence type="ECO:0000256" key="1">
    <source>
        <dbReference type="ARBA" id="ARBA00004123"/>
    </source>
</evidence>
<dbReference type="GO" id="GO:0005634">
    <property type="term" value="C:nucleus"/>
    <property type="evidence" value="ECO:0007669"/>
    <property type="project" value="UniProtKB-SubCell"/>
</dbReference>
<dbReference type="PROSITE" id="PS00028">
    <property type="entry name" value="ZINC_FINGER_C2H2_1"/>
    <property type="match status" value="3"/>
</dbReference>
<keyword evidence="2" id="KW-0479">Metal-binding</keyword>
<evidence type="ECO:0000313" key="10">
    <source>
        <dbReference type="EMBL" id="CDQ75397.1"/>
    </source>
</evidence>
<feature type="domain" description="C2H2-type" evidence="9">
    <location>
        <begin position="350"/>
        <end position="372"/>
    </location>
</feature>
<dbReference type="Pfam" id="PF00096">
    <property type="entry name" value="zf-C2H2"/>
    <property type="match status" value="2"/>
</dbReference>
<gene>
    <name evidence="10" type="ORF">GSONMT00044003001</name>
</gene>
<evidence type="ECO:0000256" key="4">
    <source>
        <dbReference type="ARBA" id="ARBA00022771"/>
    </source>
</evidence>
<evidence type="ECO:0000259" key="9">
    <source>
        <dbReference type="PROSITE" id="PS50157"/>
    </source>
</evidence>
<dbReference type="Gene3D" id="3.30.160.60">
    <property type="entry name" value="Classic Zinc Finger"/>
    <property type="match status" value="3"/>
</dbReference>
<organism evidence="10 11">
    <name type="scientific">Oncorhynchus mykiss</name>
    <name type="common">Rainbow trout</name>
    <name type="synonym">Salmo gairdneri</name>
    <dbReference type="NCBI Taxonomy" id="8022"/>
    <lineage>
        <taxon>Eukaryota</taxon>
        <taxon>Metazoa</taxon>
        <taxon>Chordata</taxon>
        <taxon>Craniata</taxon>
        <taxon>Vertebrata</taxon>
        <taxon>Euteleostomi</taxon>
        <taxon>Actinopterygii</taxon>
        <taxon>Neopterygii</taxon>
        <taxon>Teleostei</taxon>
        <taxon>Protacanthopterygii</taxon>
        <taxon>Salmoniformes</taxon>
        <taxon>Salmonidae</taxon>
        <taxon>Salmoninae</taxon>
        <taxon>Oncorhynchus</taxon>
    </lineage>
</organism>
<evidence type="ECO:0000256" key="3">
    <source>
        <dbReference type="ARBA" id="ARBA00022737"/>
    </source>
</evidence>
<feature type="region of interest" description="Disordered" evidence="8">
    <location>
        <begin position="177"/>
        <end position="241"/>
    </location>
</feature>
<comment type="subcellular location">
    <subcellularLocation>
        <location evidence="1">Nucleus</location>
    </subcellularLocation>
</comment>